<organism evidence="1 2">
    <name type="scientific">Sorghum bicolor</name>
    <name type="common">Sorghum</name>
    <name type="synonym">Sorghum vulgare</name>
    <dbReference type="NCBI Taxonomy" id="4558"/>
    <lineage>
        <taxon>Eukaryota</taxon>
        <taxon>Viridiplantae</taxon>
        <taxon>Streptophyta</taxon>
        <taxon>Embryophyta</taxon>
        <taxon>Tracheophyta</taxon>
        <taxon>Spermatophyta</taxon>
        <taxon>Magnoliopsida</taxon>
        <taxon>Liliopsida</taxon>
        <taxon>Poales</taxon>
        <taxon>Poaceae</taxon>
        <taxon>PACMAD clade</taxon>
        <taxon>Panicoideae</taxon>
        <taxon>Andropogonodae</taxon>
        <taxon>Andropogoneae</taxon>
        <taxon>Sorghinae</taxon>
        <taxon>Sorghum</taxon>
    </lineage>
</organism>
<reference evidence="2" key="2">
    <citation type="journal article" date="2018" name="Plant J.">
        <title>The Sorghum bicolor reference genome: improved assembly, gene annotations, a transcriptome atlas, and signatures of genome organization.</title>
        <authorList>
            <person name="McCormick R.F."/>
            <person name="Truong S.K."/>
            <person name="Sreedasyam A."/>
            <person name="Jenkins J."/>
            <person name="Shu S."/>
            <person name="Sims D."/>
            <person name="Kennedy M."/>
            <person name="Amirebrahimi M."/>
            <person name="Weers B.D."/>
            <person name="McKinley B."/>
            <person name="Mattison A."/>
            <person name="Morishige D.T."/>
            <person name="Grimwood J."/>
            <person name="Schmutz J."/>
            <person name="Mullet J.E."/>
        </authorList>
    </citation>
    <scope>NUCLEOTIDE SEQUENCE [LARGE SCALE GENOMIC DNA]</scope>
    <source>
        <strain evidence="2">cv. BTx623</strain>
    </source>
</reference>
<protein>
    <submittedName>
        <fullName evidence="1">Uncharacterized protein</fullName>
    </submittedName>
</protein>
<name>A0A1B6QI20_SORBI</name>
<accession>A0A1B6QI20</accession>
<gene>
    <name evidence="1" type="ORF">SORBI_3001G087300</name>
</gene>
<proteinExistence type="predicted"/>
<dbReference type="Proteomes" id="UP000000768">
    <property type="component" value="Chromosome 1"/>
</dbReference>
<reference evidence="1 2" key="1">
    <citation type="journal article" date="2009" name="Nature">
        <title>The Sorghum bicolor genome and the diversification of grasses.</title>
        <authorList>
            <person name="Paterson A.H."/>
            <person name="Bowers J.E."/>
            <person name="Bruggmann R."/>
            <person name="Dubchak I."/>
            <person name="Grimwood J."/>
            <person name="Gundlach H."/>
            <person name="Haberer G."/>
            <person name="Hellsten U."/>
            <person name="Mitros T."/>
            <person name="Poliakov A."/>
            <person name="Schmutz J."/>
            <person name="Spannagl M."/>
            <person name="Tang H."/>
            <person name="Wang X."/>
            <person name="Wicker T."/>
            <person name="Bharti A.K."/>
            <person name="Chapman J."/>
            <person name="Feltus F.A."/>
            <person name="Gowik U."/>
            <person name="Grigoriev I.V."/>
            <person name="Lyons E."/>
            <person name="Maher C.A."/>
            <person name="Martis M."/>
            <person name="Narechania A."/>
            <person name="Otillar R.P."/>
            <person name="Penning B.W."/>
            <person name="Salamov A.A."/>
            <person name="Wang Y."/>
            <person name="Zhang L."/>
            <person name="Carpita N.C."/>
            <person name="Freeling M."/>
            <person name="Gingle A.R."/>
            <person name="Hash C.T."/>
            <person name="Keller B."/>
            <person name="Klein P."/>
            <person name="Kresovich S."/>
            <person name="McCann M.C."/>
            <person name="Ming R."/>
            <person name="Peterson D.G."/>
            <person name="Mehboob-ur-Rahman"/>
            <person name="Ware D."/>
            <person name="Westhoff P."/>
            <person name="Mayer K.F."/>
            <person name="Messing J."/>
            <person name="Rokhsar D.S."/>
        </authorList>
    </citation>
    <scope>NUCLEOTIDE SEQUENCE [LARGE SCALE GENOMIC DNA]</scope>
    <source>
        <strain evidence="2">cv. BTx623</strain>
    </source>
</reference>
<dbReference type="InParanoid" id="A0A1B6QI20"/>
<dbReference type="AlphaFoldDB" id="A0A1B6QI20"/>
<sequence length="57" mass="6647">MSELNKCRRRLNKVYNEIGTITVEILTLQYRINTIFGEDCGIDKSIVHRVLKYFGLA</sequence>
<keyword evidence="2" id="KW-1185">Reference proteome</keyword>
<evidence type="ECO:0000313" key="2">
    <source>
        <dbReference type="Proteomes" id="UP000000768"/>
    </source>
</evidence>
<evidence type="ECO:0000313" key="1">
    <source>
        <dbReference type="EMBL" id="KXG37540.1"/>
    </source>
</evidence>
<dbReference type="EMBL" id="CM000760">
    <property type="protein sequence ID" value="KXG37540.1"/>
    <property type="molecule type" value="Genomic_DNA"/>
</dbReference>
<dbReference type="Gramene" id="KXG37540">
    <property type="protein sequence ID" value="KXG37540"/>
    <property type="gene ID" value="SORBI_3001G087300"/>
</dbReference>